<accession>A0A1F5WCE9</accession>
<dbReference type="AlphaFoldDB" id="A0A1F5WCE9"/>
<dbReference type="EMBL" id="MFHJ01000052">
    <property type="protein sequence ID" value="OGF73284.1"/>
    <property type="molecule type" value="Genomic_DNA"/>
</dbReference>
<reference evidence="1 2" key="1">
    <citation type="journal article" date="2016" name="Nat. Commun.">
        <title>Thousands of microbial genomes shed light on interconnected biogeochemical processes in an aquifer system.</title>
        <authorList>
            <person name="Anantharaman K."/>
            <person name="Brown C.T."/>
            <person name="Hug L.A."/>
            <person name="Sharon I."/>
            <person name="Castelle C.J."/>
            <person name="Probst A.J."/>
            <person name="Thomas B.C."/>
            <person name="Singh A."/>
            <person name="Wilkins M.J."/>
            <person name="Karaoz U."/>
            <person name="Brodie E.L."/>
            <person name="Williams K.H."/>
            <person name="Hubbard S.S."/>
            <person name="Banfield J.F."/>
        </authorList>
    </citation>
    <scope>NUCLEOTIDE SEQUENCE [LARGE SCALE GENOMIC DNA]</scope>
</reference>
<proteinExistence type="predicted"/>
<evidence type="ECO:0000313" key="1">
    <source>
        <dbReference type="EMBL" id="OGF73284.1"/>
    </source>
</evidence>
<name>A0A1F5WCE9_9BACT</name>
<dbReference type="Proteomes" id="UP000178276">
    <property type="component" value="Unassembled WGS sequence"/>
</dbReference>
<evidence type="ECO:0000313" key="2">
    <source>
        <dbReference type="Proteomes" id="UP000178276"/>
    </source>
</evidence>
<protein>
    <submittedName>
        <fullName evidence="1">Uncharacterized protein</fullName>
    </submittedName>
</protein>
<sequence length="62" mass="7509">MLTDQDVKKIVDVHREVFSTKEEFAVFRDEIRKSFSTQLISIDSYAKKADTYFQEWLCWRTK</sequence>
<gene>
    <name evidence="1" type="ORF">A2W57_01020</name>
</gene>
<comment type="caution">
    <text evidence="1">The sequence shown here is derived from an EMBL/GenBank/DDBJ whole genome shotgun (WGS) entry which is preliminary data.</text>
</comment>
<organism evidence="1 2">
    <name type="scientific">Candidatus Giovannonibacteria bacterium RIFCSPHIGHO2_02_43_16</name>
    <dbReference type="NCBI Taxonomy" id="1798331"/>
    <lineage>
        <taxon>Bacteria</taxon>
        <taxon>Candidatus Giovannoniibacteriota</taxon>
    </lineage>
</organism>